<proteinExistence type="predicted"/>
<dbReference type="NCBIfam" id="TIGR01613">
    <property type="entry name" value="primase_Cterm"/>
    <property type="match status" value="1"/>
</dbReference>
<evidence type="ECO:0000259" key="4">
    <source>
        <dbReference type="PROSITE" id="PS51206"/>
    </source>
</evidence>
<dbReference type="EMBL" id="KN042439">
    <property type="protein sequence ID" value="KFH61779.1"/>
    <property type="molecule type" value="Genomic_DNA"/>
</dbReference>
<evidence type="ECO:0000256" key="2">
    <source>
        <dbReference type="ARBA" id="ARBA00022801"/>
    </source>
</evidence>
<keyword evidence="3" id="KW-0067">ATP-binding</keyword>
<dbReference type="InterPro" id="IPR014015">
    <property type="entry name" value="Helicase_SF3_DNA-vir"/>
</dbReference>
<dbReference type="InterPro" id="IPR051620">
    <property type="entry name" value="ORF904-like_C"/>
</dbReference>
<dbReference type="PANTHER" id="PTHR35372:SF2">
    <property type="entry name" value="SF3 HELICASE DOMAIN-CONTAINING PROTEIN"/>
    <property type="match status" value="1"/>
</dbReference>
<dbReference type="InterPro" id="IPR006500">
    <property type="entry name" value="Helicase_put_C_phage/plasmid"/>
</dbReference>
<keyword evidence="6" id="KW-1185">Reference proteome</keyword>
<dbReference type="PANTHER" id="PTHR35372">
    <property type="entry name" value="ATP BINDING PROTEIN-RELATED"/>
    <property type="match status" value="1"/>
</dbReference>
<dbReference type="SUPFAM" id="SSF52540">
    <property type="entry name" value="P-loop containing nucleoside triphosphate hydrolases"/>
    <property type="match status" value="1"/>
</dbReference>
<keyword evidence="1" id="KW-0547">Nucleotide-binding</keyword>
<organism evidence="5 6">
    <name type="scientific">Podila verticillata NRRL 6337</name>
    <dbReference type="NCBI Taxonomy" id="1069443"/>
    <lineage>
        <taxon>Eukaryota</taxon>
        <taxon>Fungi</taxon>
        <taxon>Fungi incertae sedis</taxon>
        <taxon>Mucoromycota</taxon>
        <taxon>Mortierellomycotina</taxon>
        <taxon>Mortierellomycetes</taxon>
        <taxon>Mortierellales</taxon>
        <taxon>Mortierellaceae</taxon>
        <taxon>Podila</taxon>
    </lineage>
</organism>
<dbReference type="PROSITE" id="PS51206">
    <property type="entry name" value="SF3_HELICASE_1"/>
    <property type="match status" value="1"/>
</dbReference>
<sequence>MSSDHETLYGSETEYSSGEYDTTFETRWYQSQPSTDRLPLVVVTPKRKVAKLVRPQAEPSIVEFFRDFVSLVDRKKCKKLMPMINHYSNKMSKTEPLPYSCGTTVCTRLELESEMCRISPELYGEFISKLSASKMRWLVKNHSTRNRTFSEANVTALMYENYVGRYVVVMEGRSASVWMFDEGWMEISQAEIWQEMSTSFIDFLSSFTSTGDEEWKGLCDDVVRYMASVASRERIQRDLMQRLSSTTFQSRLNSKPHLIGMKNGVYDLEKGGLRDALPMDYVSMSTGINYLEEDDVVLLKELKGILRTVFPDKRVRKFFVRSCASLLEGRNKEKYVFVWWGEGNNAKSMMEKLLATALGDYATVAATSLVTAKRGNADNASPQLSVLEGKLSVFLQEPNPDETIKIGMIKELSGNDAITARALFKNNRTFIPKFKLIIVCNTAIEIPNIDVAFTNRLIVIPFESTFRTKKDYRRRERKGTLTDYDHLMDSSVAREIGKYAETFFRMIVEEYEKMGDEPLHVPRRIRKATDDYIKENNFSLRYIAECCTDDEKGEVNIKSLHSEMKAWMNQHHGGKKVPNIDIFRKEVANLGYNINSKGIVHGLAVDFD</sequence>
<dbReference type="GO" id="GO:0005524">
    <property type="term" value="F:ATP binding"/>
    <property type="evidence" value="ECO:0007669"/>
    <property type="project" value="UniProtKB-KW"/>
</dbReference>
<feature type="domain" description="SF3 helicase" evidence="4">
    <location>
        <begin position="293"/>
        <end position="475"/>
    </location>
</feature>
<dbReference type="Gene3D" id="3.40.50.300">
    <property type="entry name" value="P-loop containing nucleotide triphosphate hydrolases"/>
    <property type="match status" value="1"/>
</dbReference>
<dbReference type="InterPro" id="IPR014818">
    <property type="entry name" value="Phage/plasmid_primase_P4_C"/>
</dbReference>
<accession>A0A086TIK2</accession>
<keyword evidence="2" id="KW-0378">Hydrolase</keyword>
<gene>
    <name evidence="5" type="ORF">MVEG_12362</name>
</gene>
<evidence type="ECO:0000256" key="3">
    <source>
        <dbReference type="ARBA" id="ARBA00022840"/>
    </source>
</evidence>
<dbReference type="AlphaFoldDB" id="A0A086TIK2"/>
<name>A0A086TIK2_9FUNG</name>
<dbReference type="Proteomes" id="UP000243308">
    <property type="component" value="Unassembled WGS sequence"/>
</dbReference>
<evidence type="ECO:0000256" key="1">
    <source>
        <dbReference type="ARBA" id="ARBA00022741"/>
    </source>
</evidence>
<evidence type="ECO:0000313" key="6">
    <source>
        <dbReference type="Proteomes" id="UP000243308"/>
    </source>
</evidence>
<dbReference type="GO" id="GO:0016787">
    <property type="term" value="F:hydrolase activity"/>
    <property type="evidence" value="ECO:0007669"/>
    <property type="project" value="UniProtKB-KW"/>
</dbReference>
<dbReference type="InterPro" id="IPR027417">
    <property type="entry name" value="P-loop_NTPase"/>
</dbReference>
<reference evidence="5 6" key="1">
    <citation type="submission" date="2011-02" db="EMBL/GenBank/DDBJ databases">
        <title>The Genome Sequence of Mortierella verticillata NRRL 6337.</title>
        <authorList>
            <consortium name="The Broad Institute Genome Sequencing Platform"/>
            <person name="Russ C."/>
            <person name="Cuomo C."/>
            <person name="Burger G."/>
            <person name="Gray M.W."/>
            <person name="Holland P.W.H."/>
            <person name="King N."/>
            <person name="Lang F.B.F."/>
            <person name="Roger A.J."/>
            <person name="Ruiz-Trillo I."/>
            <person name="Young S.K."/>
            <person name="Zeng Q."/>
            <person name="Gargeya S."/>
            <person name="Alvarado L."/>
            <person name="Berlin A."/>
            <person name="Chapman S.B."/>
            <person name="Chen Z."/>
            <person name="Freedman E."/>
            <person name="Gellesch M."/>
            <person name="Goldberg J."/>
            <person name="Griggs A."/>
            <person name="Gujja S."/>
            <person name="Heilman E."/>
            <person name="Heiman D."/>
            <person name="Howarth C."/>
            <person name="Mehta T."/>
            <person name="Neiman D."/>
            <person name="Pearson M."/>
            <person name="Roberts A."/>
            <person name="Saif S."/>
            <person name="Shea T."/>
            <person name="Shenoy N."/>
            <person name="Sisk P."/>
            <person name="Stolte C."/>
            <person name="Sykes S."/>
            <person name="White J."/>
            <person name="Yandava C."/>
            <person name="Haas B."/>
            <person name="Nusbaum C."/>
            <person name="Birren B."/>
        </authorList>
    </citation>
    <scope>NUCLEOTIDE SEQUENCE [LARGE SCALE GENOMIC DNA]</scope>
    <source>
        <strain evidence="5 6">NRRL 6337</strain>
    </source>
</reference>
<protein>
    <recommendedName>
        <fullName evidence="4">SF3 helicase domain-containing protein</fullName>
    </recommendedName>
</protein>
<dbReference type="OrthoDB" id="2414601at2759"/>
<dbReference type="Pfam" id="PF08706">
    <property type="entry name" value="D5_N"/>
    <property type="match status" value="1"/>
</dbReference>
<evidence type="ECO:0000313" key="5">
    <source>
        <dbReference type="EMBL" id="KFH61779.1"/>
    </source>
</evidence>